<accession>A0A8J2T440</accession>
<feature type="compositionally biased region" description="Acidic residues" evidence="7">
    <location>
        <begin position="215"/>
        <end position="224"/>
    </location>
</feature>
<dbReference type="Proteomes" id="UP000019375">
    <property type="component" value="Unassembled WGS sequence"/>
</dbReference>
<keyword evidence="10" id="KW-1185">Reference proteome</keyword>
<evidence type="ECO:0000256" key="5">
    <source>
        <dbReference type="ARBA" id="ARBA00023098"/>
    </source>
</evidence>
<keyword evidence="2" id="KW-0813">Transport</keyword>
<dbReference type="InterPro" id="IPR042572">
    <property type="entry name" value="Carn_acyl_trans_N"/>
</dbReference>
<evidence type="ECO:0000256" key="3">
    <source>
        <dbReference type="ARBA" id="ARBA00022679"/>
    </source>
</evidence>
<comment type="similarity">
    <text evidence="1">Belongs to the carnitine/choline acetyltransferase family.</text>
</comment>
<dbReference type="Pfam" id="PF00755">
    <property type="entry name" value="Carn_acyltransf"/>
    <property type="match status" value="1"/>
</dbReference>
<evidence type="ECO:0000256" key="2">
    <source>
        <dbReference type="ARBA" id="ARBA00022448"/>
    </source>
</evidence>
<gene>
    <name evidence="9" type="ORF">BN860_01442g</name>
</gene>
<dbReference type="PANTHER" id="PTHR22589:SF48">
    <property type="entry name" value="CARNITINE O-ACETYLTRANSFERASE YAT2"/>
    <property type="match status" value="1"/>
</dbReference>
<reference evidence="10" key="1">
    <citation type="journal article" date="2013" name="Genome Announc.">
        <title>Genome sequence of the food spoilage yeast Zygosaccharomyces bailii CLIB 213(T).</title>
        <authorList>
            <person name="Galeote V."/>
            <person name="Bigey F."/>
            <person name="Devillers H."/>
            <person name="Neuveglise C."/>
            <person name="Dequin S."/>
        </authorList>
    </citation>
    <scope>NUCLEOTIDE SEQUENCE [LARGE SCALE GENOMIC DNA]</scope>
    <source>
        <strain evidence="10">CLIB 213 / ATCC 58445 / CBS 680 / CCRC 21525 / NBRC 1098 / NCYC 1416 / NRRL Y-2227</strain>
    </source>
</reference>
<feature type="compositionally biased region" description="Basic and acidic residues" evidence="7">
    <location>
        <begin position="838"/>
        <end position="856"/>
    </location>
</feature>
<dbReference type="Gene3D" id="3.30.559.70">
    <property type="entry name" value="Choline/Carnitine o-acyltransferase, domain 2"/>
    <property type="match status" value="2"/>
</dbReference>
<dbReference type="InterPro" id="IPR000542">
    <property type="entry name" value="Carn_acyl_trans"/>
</dbReference>
<evidence type="ECO:0000256" key="1">
    <source>
        <dbReference type="ARBA" id="ARBA00005232"/>
    </source>
</evidence>
<feature type="domain" description="Choline/carnitine acyltransferase" evidence="8">
    <location>
        <begin position="24"/>
        <end position="710"/>
    </location>
</feature>
<dbReference type="AlphaFoldDB" id="A0A8J2T440"/>
<keyword evidence="4" id="KW-0276">Fatty acid metabolism</keyword>
<evidence type="ECO:0000313" key="9">
    <source>
        <dbReference type="EMBL" id="CDF87218.1"/>
    </source>
</evidence>
<dbReference type="EMBL" id="HG316454">
    <property type="protein sequence ID" value="CDF87218.1"/>
    <property type="molecule type" value="Genomic_DNA"/>
</dbReference>
<evidence type="ECO:0000256" key="6">
    <source>
        <dbReference type="ARBA" id="ARBA00023315"/>
    </source>
</evidence>
<name>A0A8J2T440_ZYGB2</name>
<feature type="region of interest" description="Disordered" evidence="7">
    <location>
        <begin position="837"/>
        <end position="862"/>
    </location>
</feature>
<proteinExistence type="inferred from homology"/>
<protein>
    <submittedName>
        <fullName evidence="9">BN860_01442g1_1</fullName>
    </submittedName>
</protein>
<dbReference type="PANTHER" id="PTHR22589">
    <property type="entry name" value="CARNITINE O-ACYLTRANSFERASE"/>
    <property type="match status" value="1"/>
</dbReference>
<dbReference type="SUPFAM" id="SSF52777">
    <property type="entry name" value="CoA-dependent acyltransferases"/>
    <property type="match status" value="2"/>
</dbReference>
<evidence type="ECO:0000313" key="10">
    <source>
        <dbReference type="Proteomes" id="UP000019375"/>
    </source>
</evidence>
<evidence type="ECO:0000256" key="4">
    <source>
        <dbReference type="ARBA" id="ARBA00022832"/>
    </source>
</evidence>
<dbReference type="GO" id="GO:0009437">
    <property type="term" value="P:carnitine metabolic process"/>
    <property type="evidence" value="ECO:0007669"/>
    <property type="project" value="TreeGrafter"/>
</dbReference>
<dbReference type="InterPro" id="IPR023213">
    <property type="entry name" value="CAT-like_dom_sf"/>
</dbReference>
<evidence type="ECO:0000256" key="7">
    <source>
        <dbReference type="SAM" id="MobiDB-lite"/>
    </source>
</evidence>
<dbReference type="GO" id="GO:0004092">
    <property type="term" value="F:carnitine O-acetyltransferase activity"/>
    <property type="evidence" value="ECO:0007669"/>
    <property type="project" value="TreeGrafter"/>
</dbReference>
<dbReference type="GO" id="GO:0005829">
    <property type="term" value="C:cytosol"/>
    <property type="evidence" value="ECO:0007669"/>
    <property type="project" value="TreeGrafter"/>
</dbReference>
<dbReference type="Gene3D" id="3.30.559.10">
    <property type="entry name" value="Chloramphenicol acetyltransferase-like domain"/>
    <property type="match status" value="1"/>
</dbReference>
<evidence type="ECO:0000259" key="8">
    <source>
        <dbReference type="Pfam" id="PF00755"/>
    </source>
</evidence>
<keyword evidence="6" id="KW-0012">Acyltransferase</keyword>
<dbReference type="Gene3D" id="1.10.275.20">
    <property type="entry name" value="Choline/Carnitine o-acyltransferase"/>
    <property type="match status" value="1"/>
</dbReference>
<organism evidence="9 10">
    <name type="scientific">Zygosaccharomyces bailii (strain CLIB 213 / ATCC 58445 / CBS 680 / BCRC 21525 / NBRC 1098 / NCYC 1416 / NRRL Y-2227)</name>
    <dbReference type="NCBI Taxonomy" id="1333698"/>
    <lineage>
        <taxon>Eukaryota</taxon>
        <taxon>Fungi</taxon>
        <taxon>Dikarya</taxon>
        <taxon>Ascomycota</taxon>
        <taxon>Saccharomycotina</taxon>
        <taxon>Saccharomycetes</taxon>
        <taxon>Saccharomycetales</taxon>
        <taxon>Saccharomycetaceae</taxon>
        <taxon>Zygosaccharomyces</taxon>
    </lineage>
</organism>
<keyword evidence="5" id="KW-0443">Lipid metabolism</keyword>
<dbReference type="InterPro" id="IPR039551">
    <property type="entry name" value="Cho/carn_acyl_trans"/>
</dbReference>
<dbReference type="OrthoDB" id="240216at2759"/>
<dbReference type="InterPro" id="IPR042231">
    <property type="entry name" value="Cho/carn_acyl_trans_2"/>
</dbReference>
<keyword evidence="3" id="KW-0808">Transferase</keyword>
<dbReference type="GO" id="GO:0006631">
    <property type="term" value="P:fatty acid metabolic process"/>
    <property type="evidence" value="ECO:0007669"/>
    <property type="project" value="UniProtKB-KW"/>
</dbReference>
<feature type="region of interest" description="Disordered" evidence="7">
    <location>
        <begin position="204"/>
        <end position="233"/>
    </location>
</feature>
<sequence length="894" mass="99766">MPSVGNQPDEGAHTFAYESSLPKLPLPELSSTFEQLKQSLNPLYCAGGFYKGSTDPEQWDTFSKCIKEFLHSELAEKLQATLAEYNASSDCYLDNLHLDINNNSAREPEDDVLPRNPFLLLGDDIMPNVSQVERSAVLVHAALRFIAALRQEVLSPDMDGASANDDKDHPLAMSPYLNLFGTTRCPVFAPGEVEAFDLGKPFKESDLESSWSSDSSDDEGDESPEPGTVGDTFTRHGITIKRYPDSKHILVISKGQYYTVDVLDAKNNVLYNPSHLTTILDHILRDSSEDRAVRIDTALGSLTTHSFRNWKYSRKRLQRKFPRELRLIDSALFVLVLDQSDPCDEGEPTAGVDGLQILGGSEEGGMGTTSKDLKRFFYGTSIIDDNGHQVGSCISRWYDKLQMVVTKDAQASVIWDCFTCDGSTVLRFVSETYTESILRLAREVNLGDPKFSLWPSIGVSSVTSASNKKALELDPSIVTHKINWDFSDILNTHIHLSETKLADLISKYDMVRLSVPYGQRTANRWGVTSDSMIQVALQVAHYALYGRMAYGFEPVSMRSFKNSRSCFVNIQNDDMLEFCEEFISGSLDDSNKLNSFMQTCKKYTERVRRTKLGSGFEKHFNAMRFLFKFSEHYGFRLDAKDKELGQAVFENPLLAPLLAPELLAANCGNTATSIFAITPAQPRGFGIGYTIKDDHCDLTVTSQYRQGARLMFMLNWVLIEITRMWQKAAQGSKNRNKGYKVNPLVDKLYELDNALMHPQKRHNKVIKGYGFFDLQPHWDSTNTSAVNSASNSSLHLSSMGSSTKLHGISPVTYSSIPLSVPTESEKRDTGFEITQVVDGERGGTSDTKPDTSKDGATESSPSVCFNRRTNVIKSKFEIDFERGGVGKKVAPVFH</sequence>